<organism evidence="1 2">
    <name type="scientific">Populus tomentosa</name>
    <name type="common">Chinese white poplar</name>
    <dbReference type="NCBI Taxonomy" id="118781"/>
    <lineage>
        <taxon>Eukaryota</taxon>
        <taxon>Viridiplantae</taxon>
        <taxon>Streptophyta</taxon>
        <taxon>Embryophyta</taxon>
        <taxon>Tracheophyta</taxon>
        <taxon>Spermatophyta</taxon>
        <taxon>Magnoliopsida</taxon>
        <taxon>eudicotyledons</taxon>
        <taxon>Gunneridae</taxon>
        <taxon>Pentapetalae</taxon>
        <taxon>rosids</taxon>
        <taxon>fabids</taxon>
        <taxon>Malpighiales</taxon>
        <taxon>Salicaceae</taxon>
        <taxon>Saliceae</taxon>
        <taxon>Populus</taxon>
    </lineage>
</organism>
<dbReference type="Proteomes" id="UP000886885">
    <property type="component" value="Chromosome 5A"/>
</dbReference>
<name>A0A8X8D3W4_POPTO</name>
<dbReference type="AlphaFoldDB" id="A0A8X8D3W4"/>
<protein>
    <submittedName>
        <fullName evidence="1">Uncharacterized protein</fullName>
    </submittedName>
</protein>
<comment type="caution">
    <text evidence="1">The sequence shown here is derived from an EMBL/GenBank/DDBJ whole genome shotgun (WGS) entry which is preliminary data.</text>
</comment>
<reference evidence="1" key="1">
    <citation type="journal article" date="2020" name="bioRxiv">
        <title>Hybrid origin of Populus tomentosa Carr. identified through genome sequencing and phylogenomic analysis.</title>
        <authorList>
            <person name="An X."/>
            <person name="Gao K."/>
            <person name="Chen Z."/>
            <person name="Li J."/>
            <person name="Yang X."/>
            <person name="Yang X."/>
            <person name="Zhou J."/>
            <person name="Guo T."/>
            <person name="Zhao T."/>
            <person name="Huang S."/>
            <person name="Miao D."/>
            <person name="Khan W.U."/>
            <person name="Rao P."/>
            <person name="Ye M."/>
            <person name="Lei B."/>
            <person name="Liao W."/>
            <person name="Wang J."/>
            <person name="Ji L."/>
            <person name="Li Y."/>
            <person name="Guo B."/>
            <person name="Mustafa N.S."/>
            <person name="Li S."/>
            <person name="Yun Q."/>
            <person name="Keller S.R."/>
            <person name="Mao J."/>
            <person name="Zhang R."/>
            <person name="Strauss S.H."/>
        </authorList>
    </citation>
    <scope>NUCLEOTIDE SEQUENCE</scope>
    <source>
        <strain evidence="1">GM15</strain>
        <tissue evidence="1">Leaf</tissue>
    </source>
</reference>
<evidence type="ECO:0000313" key="1">
    <source>
        <dbReference type="EMBL" id="KAG6776707.1"/>
    </source>
</evidence>
<dbReference type="EMBL" id="JAAWWB010000009">
    <property type="protein sequence ID" value="KAG6776707.1"/>
    <property type="molecule type" value="Genomic_DNA"/>
</dbReference>
<evidence type="ECO:0000313" key="2">
    <source>
        <dbReference type="Proteomes" id="UP000886885"/>
    </source>
</evidence>
<accession>A0A8X8D3W4</accession>
<sequence length="155" mass="17388">MMERRAFQMHKKWNSHIAECSLDLCHVRSSDHLPKSYTITVFLELAKNDESLFLLAIYLLGFLSSDRLLLKASVKSRVLSFQSPTLRLLVAKGKKTCARMLSMALFYKVQSFHMVLSRFNSKKSGGFLTIIFPNCESHDAPAMIAAAAAASCILL</sequence>
<proteinExistence type="predicted"/>
<gene>
    <name evidence="1" type="ORF">POTOM_020235</name>
</gene>
<keyword evidence="2" id="KW-1185">Reference proteome</keyword>